<dbReference type="InterPro" id="IPR020103">
    <property type="entry name" value="PsdUridine_synth_cat_dom_sf"/>
</dbReference>
<evidence type="ECO:0000256" key="3">
    <source>
        <dbReference type="ARBA" id="ARBA00036882"/>
    </source>
</evidence>
<dbReference type="NCBIfam" id="TIGR00005">
    <property type="entry name" value="rluA_subfam"/>
    <property type="match status" value="1"/>
</dbReference>
<dbReference type="CDD" id="cd00165">
    <property type="entry name" value="S4"/>
    <property type="match status" value="1"/>
</dbReference>
<dbReference type="InterPro" id="IPR002942">
    <property type="entry name" value="S4_RNA-bd"/>
</dbReference>
<dbReference type="Gene3D" id="3.10.290.10">
    <property type="entry name" value="RNA-binding S4 domain"/>
    <property type="match status" value="1"/>
</dbReference>
<dbReference type="PANTHER" id="PTHR21600">
    <property type="entry name" value="MITOCHONDRIAL RNA PSEUDOURIDINE SYNTHASE"/>
    <property type="match status" value="1"/>
</dbReference>
<dbReference type="SUPFAM" id="SSF55174">
    <property type="entry name" value="Alpha-L RNA-binding motif"/>
    <property type="match status" value="1"/>
</dbReference>
<evidence type="ECO:0000256" key="7">
    <source>
        <dbReference type="SAM" id="MobiDB-lite"/>
    </source>
</evidence>
<dbReference type="InterPro" id="IPR036986">
    <property type="entry name" value="S4_RNA-bd_sf"/>
</dbReference>
<dbReference type="InterPro" id="IPR006225">
    <property type="entry name" value="PsdUridine_synth_RluC/D"/>
</dbReference>
<evidence type="ECO:0000313" key="10">
    <source>
        <dbReference type="Proteomes" id="UP000246077"/>
    </source>
</evidence>
<keyword evidence="10" id="KW-1185">Reference proteome</keyword>
<organism evidence="9 10">
    <name type="scientific">Zavarzinia compransoris</name>
    <dbReference type="NCBI Taxonomy" id="1264899"/>
    <lineage>
        <taxon>Bacteria</taxon>
        <taxon>Pseudomonadati</taxon>
        <taxon>Pseudomonadota</taxon>
        <taxon>Alphaproteobacteria</taxon>
        <taxon>Rhodospirillales</taxon>
        <taxon>Zavarziniaceae</taxon>
        <taxon>Zavarzinia</taxon>
    </lineage>
</organism>
<dbReference type="GO" id="GO:0000455">
    <property type="term" value="P:enzyme-directed rRNA pseudouridine synthesis"/>
    <property type="evidence" value="ECO:0007669"/>
    <property type="project" value="TreeGrafter"/>
</dbReference>
<feature type="domain" description="RNA-binding S4" evidence="8">
    <location>
        <begin position="16"/>
        <end position="79"/>
    </location>
</feature>
<dbReference type="GO" id="GO:0160140">
    <property type="term" value="F:23S rRNA pseudouridine(1911/1915/1917) synthase activity"/>
    <property type="evidence" value="ECO:0007669"/>
    <property type="project" value="UniProtKB-EC"/>
</dbReference>
<evidence type="ECO:0000313" key="9">
    <source>
        <dbReference type="EMBL" id="PWR18010.1"/>
    </source>
</evidence>
<protein>
    <recommendedName>
        <fullName evidence="6">Pseudouridine synthase</fullName>
        <ecNumber evidence="6">5.4.99.-</ecNumber>
    </recommendedName>
</protein>
<comment type="similarity">
    <text evidence="1 6">Belongs to the pseudouridine synthase RluA family.</text>
</comment>
<dbReference type="PROSITE" id="PS50889">
    <property type="entry name" value="S4"/>
    <property type="match status" value="1"/>
</dbReference>
<dbReference type="InterPro" id="IPR006224">
    <property type="entry name" value="PsdUridine_synth_RluA-like_CS"/>
</dbReference>
<dbReference type="GO" id="GO:0003723">
    <property type="term" value="F:RNA binding"/>
    <property type="evidence" value="ECO:0007669"/>
    <property type="project" value="UniProtKB-KW"/>
</dbReference>
<name>A0A317DVL5_9PROT</name>
<comment type="catalytic activity">
    <reaction evidence="6">
        <text>a uridine in RNA = a pseudouridine in RNA</text>
        <dbReference type="Rhea" id="RHEA:48348"/>
        <dbReference type="Rhea" id="RHEA-COMP:12068"/>
        <dbReference type="Rhea" id="RHEA-COMP:12069"/>
        <dbReference type="ChEBI" id="CHEBI:65314"/>
        <dbReference type="ChEBI" id="CHEBI:65315"/>
    </reaction>
</comment>
<evidence type="ECO:0000256" key="4">
    <source>
        <dbReference type="PIRSR" id="PIRSR606225-1"/>
    </source>
</evidence>
<proteinExistence type="inferred from homology"/>
<dbReference type="PROSITE" id="PS01129">
    <property type="entry name" value="PSI_RLU"/>
    <property type="match status" value="1"/>
</dbReference>
<comment type="caution">
    <text evidence="9">The sequence shown here is derived from an EMBL/GenBank/DDBJ whole genome shotgun (WGS) entry which is preliminary data.</text>
</comment>
<dbReference type="CDD" id="cd02869">
    <property type="entry name" value="PseudoU_synth_RluA_like"/>
    <property type="match status" value="1"/>
</dbReference>
<dbReference type="InterPro" id="IPR050188">
    <property type="entry name" value="RluA_PseudoU_synthase"/>
</dbReference>
<keyword evidence="5" id="KW-0694">RNA-binding</keyword>
<dbReference type="EMBL" id="QGLF01000007">
    <property type="protein sequence ID" value="PWR18010.1"/>
    <property type="molecule type" value="Genomic_DNA"/>
</dbReference>
<dbReference type="PANTHER" id="PTHR21600:SF44">
    <property type="entry name" value="RIBOSOMAL LARGE SUBUNIT PSEUDOURIDINE SYNTHASE D"/>
    <property type="match status" value="1"/>
</dbReference>
<dbReference type="SMART" id="SM00363">
    <property type="entry name" value="S4"/>
    <property type="match status" value="1"/>
</dbReference>
<evidence type="ECO:0000256" key="5">
    <source>
        <dbReference type="PROSITE-ProRule" id="PRU00182"/>
    </source>
</evidence>
<dbReference type="RefSeq" id="WP_109923144.1">
    <property type="nucleotide sequence ID" value="NZ_QGLF01000007.1"/>
</dbReference>
<gene>
    <name evidence="9" type="ORF">DKG75_20950</name>
</gene>
<reference evidence="10" key="1">
    <citation type="submission" date="2018-05" db="EMBL/GenBank/DDBJ databases">
        <title>Zavarzinia sp. HR-AS.</title>
        <authorList>
            <person name="Lee Y."/>
            <person name="Jeon C.O."/>
        </authorList>
    </citation>
    <scope>NUCLEOTIDE SEQUENCE [LARGE SCALE GENOMIC DNA]</scope>
    <source>
        <strain evidence="10">DSM 1231</strain>
    </source>
</reference>
<evidence type="ECO:0000259" key="8">
    <source>
        <dbReference type="SMART" id="SM00363"/>
    </source>
</evidence>
<dbReference type="Proteomes" id="UP000246077">
    <property type="component" value="Unassembled WGS sequence"/>
</dbReference>
<dbReference type="OrthoDB" id="9807829at2"/>
<dbReference type="SUPFAM" id="SSF55120">
    <property type="entry name" value="Pseudouridine synthase"/>
    <property type="match status" value="1"/>
</dbReference>
<evidence type="ECO:0000256" key="6">
    <source>
        <dbReference type="RuleBase" id="RU362028"/>
    </source>
</evidence>
<evidence type="ECO:0000256" key="2">
    <source>
        <dbReference type="ARBA" id="ARBA00023235"/>
    </source>
</evidence>
<keyword evidence="2 6" id="KW-0413">Isomerase</keyword>
<dbReference type="AlphaFoldDB" id="A0A317DVL5"/>
<comment type="function">
    <text evidence="6">Responsible for synthesis of pseudouridine from uracil.</text>
</comment>
<dbReference type="EC" id="5.4.99.-" evidence="6"/>
<dbReference type="Gene3D" id="3.30.2350.10">
    <property type="entry name" value="Pseudouridine synthase"/>
    <property type="match status" value="1"/>
</dbReference>
<dbReference type="InterPro" id="IPR006145">
    <property type="entry name" value="PsdUridine_synth_RsuA/RluA"/>
</dbReference>
<feature type="active site" evidence="4">
    <location>
        <position position="150"/>
    </location>
</feature>
<dbReference type="Pfam" id="PF00849">
    <property type="entry name" value="PseudoU_synth_2"/>
    <property type="match status" value="1"/>
</dbReference>
<accession>A0A317DVL5</accession>
<feature type="region of interest" description="Disordered" evidence="7">
    <location>
        <begin position="63"/>
        <end position="83"/>
    </location>
</feature>
<comment type="catalytic activity">
    <reaction evidence="3">
        <text>uridine(1911/1915/1917) in 23S rRNA = pseudouridine(1911/1915/1917) in 23S rRNA</text>
        <dbReference type="Rhea" id="RHEA:42524"/>
        <dbReference type="Rhea" id="RHEA-COMP:10097"/>
        <dbReference type="Rhea" id="RHEA-COMP:10098"/>
        <dbReference type="ChEBI" id="CHEBI:65314"/>
        <dbReference type="ChEBI" id="CHEBI:65315"/>
        <dbReference type="EC" id="5.4.99.23"/>
    </reaction>
</comment>
<evidence type="ECO:0000256" key="1">
    <source>
        <dbReference type="ARBA" id="ARBA00010876"/>
    </source>
</evidence>
<sequence length="338" mass="36224">MSTVVLRKVEAADADMRLDRWFKRHYPDLGHGRLEKLLRTGQVRVNGGRVKAADRLATGDEIRVPPLGEAPKPTAPKADGPPPLTGKLAEIAASLKKAIIHRDDRVIVINKPPGLAVQGGSGLNDAHLDAALDALRFGAAERPKLVHRLDKDTSGVLVLARDRLAASALTKAFRARDAAKTYWALVAGVPRPARGRINLALAKEGPAGHEKMRAVTHPEDDDDAKRAVTYYAVVEQAGGRVGWLAMRPLTGRTHQLRAHAAFLGTPIVGDGKYGGAEAFLTGGVSRKLHLHARAIDIAHPDGGRLTVTAELPHHMVESFKLLGFDATAGADVFAELDE</sequence>